<evidence type="ECO:0000313" key="1">
    <source>
        <dbReference type="EMBL" id="OWQ54804.1"/>
    </source>
</evidence>
<reference evidence="1 2" key="1">
    <citation type="submission" date="2017-06" db="EMBL/GenBank/DDBJ databases">
        <authorList>
            <person name="Kim H.J."/>
            <person name="Triplett B.A."/>
        </authorList>
    </citation>
    <scope>NUCLEOTIDE SEQUENCE [LARGE SCALE GENOMIC DNA]</scope>
    <source>
        <strain evidence="1 2">13146</strain>
    </source>
</reference>
<dbReference type="OrthoDB" id="6047742at2"/>
<dbReference type="AlphaFoldDB" id="A0A2D0AK24"/>
<accession>A0A2D0AK24</accession>
<proteinExistence type="predicted"/>
<gene>
    <name evidence="1" type="ORF">CEE60_07360</name>
</gene>
<name>A0A2D0AK24_STEMA</name>
<comment type="caution">
    <text evidence="1">The sequence shown here is derived from an EMBL/GenBank/DDBJ whole genome shotgun (WGS) entry which is preliminary data.</text>
</comment>
<protein>
    <submittedName>
        <fullName evidence="1">Uncharacterized protein</fullName>
    </submittedName>
</protein>
<evidence type="ECO:0000313" key="2">
    <source>
        <dbReference type="Proteomes" id="UP000198157"/>
    </source>
</evidence>
<dbReference type="EMBL" id="NIVS01000016">
    <property type="protein sequence ID" value="OWQ54804.1"/>
    <property type="molecule type" value="Genomic_DNA"/>
</dbReference>
<dbReference type="Proteomes" id="UP000198157">
    <property type="component" value="Unassembled WGS sequence"/>
</dbReference>
<organism evidence="1 2">
    <name type="scientific">Stenotrophomonas maltophilia</name>
    <name type="common">Pseudomonas maltophilia</name>
    <name type="synonym">Xanthomonas maltophilia</name>
    <dbReference type="NCBI Taxonomy" id="40324"/>
    <lineage>
        <taxon>Bacteria</taxon>
        <taxon>Pseudomonadati</taxon>
        <taxon>Pseudomonadota</taxon>
        <taxon>Gammaproteobacteria</taxon>
        <taxon>Lysobacterales</taxon>
        <taxon>Lysobacteraceae</taxon>
        <taxon>Stenotrophomonas</taxon>
        <taxon>Stenotrophomonas maltophilia group</taxon>
    </lineage>
</organism>
<sequence>MDFTAFSTRSKYTAQINAGYSARLDSAGLSTNPHMVWVDTQDELEPRKVQPLDDKALAWQHGWRLADKDQKGGAR</sequence>